<dbReference type="PANTHER" id="PTHR43918">
    <property type="entry name" value="ACETYLCHOLINESTERASE"/>
    <property type="match status" value="1"/>
</dbReference>
<name>A0A0D2QAX3_HYPSF</name>
<dbReference type="InterPro" id="IPR019826">
    <property type="entry name" value="Carboxylesterase_B_AS"/>
</dbReference>
<sequence length="512" mass="54710">MKQQILSILSLILGPSHVAQDPGLLVATGQGAVAGTLIVPTVRQFLGIPYGTAKRWQPAQIPPVRHNVFQATKYADGCLQNLAPANSKYLILNGNGGTDVPSSEDCLAVNIWAPSKDRKQNTAVLIWIHGGGFVFGTSGIPAFEGTNMVRDNDDITLVTINYRLNIFGQPNPPQYSEKINVNFGLLDVHAAIHWVHANIANFGGDPNRITIAGQSAGGTAVDAYTFAHPNDTIVKGVIEQSGRQAFIVFCGICDHTDWTRVASAVGCGGDGTLQQMTCMRTIAAPILEQAVMSTGASFNLVLDNVTIHEDFQARADKGNLLRVPLLVGSTAHEEDIFLVARQLSTTGLIIPALTEIYSDASSGFIGTCPSSATAAQRLNMGVPTFRYQYEGVFRSLSTRPDLRAYHSAEIPMIFGTYNSTVIDGGVPASAEQIALSKYMQSAWVAFARDPVGGLPSVGWPLYNPNTSTLAQLGNFFNTSGVVFEESAVVDAVCNHQGVLAEIIFQSSQVLDG</sequence>
<dbReference type="AlphaFoldDB" id="A0A0D2QAX3"/>
<dbReference type="Pfam" id="PF00135">
    <property type="entry name" value="COesterase"/>
    <property type="match status" value="2"/>
</dbReference>
<accession>A0A0D2QAX3</accession>
<protein>
    <recommendedName>
        <fullName evidence="3">Carboxylic ester hydrolase</fullName>
        <ecNumber evidence="3">3.1.1.-</ecNumber>
    </recommendedName>
</protein>
<keyword evidence="2 3" id="KW-0378">Hydrolase</keyword>
<reference evidence="6" key="1">
    <citation type="submission" date="2014-04" db="EMBL/GenBank/DDBJ databases">
        <title>Evolutionary Origins and Diversification of the Mycorrhizal Mutualists.</title>
        <authorList>
            <consortium name="DOE Joint Genome Institute"/>
            <consortium name="Mycorrhizal Genomics Consortium"/>
            <person name="Kohler A."/>
            <person name="Kuo A."/>
            <person name="Nagy L.G."/>
            <person name="Floudas D."/>
            <person name="Copeland A."/>
            <person name="Barry K.W."/>
            <person name="Cichocki N."/>
            <person name="Veneault-Fourrey C."/>
            <person name="LaButti K."/>
            <person name="Lindquist E.A."/>
            <person name="Lipzen A."/>
            <person name="Lundell T."/>
            <person name="Morin E."/>
            <person name="Murat C."/>
            <person name="Riley R."/>
            <person name="Ohm R."/>
            <person name="Sun H."/>
            <person name="Tunlid A."/>
            <person name="Henrissat B."/>
            <person name="Grigoriev I.V."/>
            <person name="Hibbett D.S."/>
            <person name="Martin F."/>
        </authorList>
    </citation>
    <scope>NUCLEOTIDE SEQUENCE [LARGE SCALE GENOMIC DNA]</scope>
    <source>
        <strain evidence="6">FD-334 SS-4</strain>
    </source>
</reference>
<dbReference type="STRING" id="945553.A0A0D2QAX3"/>
<dbReference type="Proteomes" id="UP000054270">
    <property type="component" value="Unassembled WGS sequence"/>
</dbReference>
<dbReference type="InterPro" id="IPR050654">
    <property type="entry name" value="AChE-related_enzymes"/>
</dbReference>
<dbReference type="PANTHER" id="PTHR43918:SF4">
    <property type="entry name" value="CARBOXYLIC ESTER HYDROLASE"/>
    <property type="match status" value="1"/>
</dbReference>
<dbReference type="PROSITE" id="PS00122">
    <property type="entry name" value="CARBOXYLESTERASE_B_1"/>
    <property type="match status" value="1"/>
</dbReference>
<evidence type="ECO:0000256" key="2">
    <source>
        <dbReference type="ARBA" id="ARBA00022801"/>
    </source>
</evidence>
<dbReference type="ESTHER" id="9agar-a0a0d2qax3">
    <property type="family name" value="Fungal_carboxylesterase_lipase"/>
</dbReference>
<evidence type="ECO:0000256" key="1">
    <source>
        <dbReference type="ARBA" id="ARBA00005964"/>
    </source>
</evidence>
<feature type="domain" description="Carboxylesterase type B" evidence="4">
    <location>
        <begin position="356"/>
        <end position="473"/>
    </location>
</feature>
<dbReference type="SUPFAM" id="SSF53474">
    <property type="entry name" value="alpha/beta-Hydrolases"/>
    <property type="match status" value="1"/>
</dbReference>
<gene>
    <name evidence="5" type="ORF">HYPSUDRAFT_196967</name>
</gene>
<evidence type="ECO:0000313" key="6">
    <source>
        <dbReference type="Proteomes" id="UP000054270"/>
    </source>
</evidence>
<organism evidence="5 6">
    <name type="scientific">Hypholoma sublateritium (strain FD-334 SS-4)</name>
    <dbReference type="NCBI Taxonomy" id="945553"/>
    <lineage>
        <taxon>Eukaryota</taxon>
        <taxon>Fungi</taxon>
        <taxon>Dikarya</taxon>
        <taxon>Basidiomycota</taxon>
        <taxon>Agaricomycotina</taxon>
        <taxon>Agaricomycetes</taxon>
        <taxon>Agaricomycetidae</taxon>
        <taxon>Agaricales</taxon>
        <taxon>Agaricineae</taxon>
        <taxon>Strophariaceae</taxon>
        <taxon>Hypholoma</taxon>
    </lineage>
</organism>
<dbReference type="InterPro" id="IPR002018">
    <property type="entry name" value="CarbesteraseB"/>
</dbReference>
<evidence type="ECO:0000256" key="3">
    <source>
        <dbReference type="RuleBase" id="RU361235"/>
    </source>
</evidence>
<evidence type="ECO:0000259" key="4">
    <source>
        <dbReference type="Pfam" id="PF00135"/>
    </source>
</evidence>
<dbReference type="OrthoDB" id="408631at2759"/>
<dbReference type="EMBL" id="KN817520">
    <property type="protein sequence ID" value="KJA28805.1"/>
    <property type="molecule type" value="Genomic_DNA"/>
</dbReference>
<dbReference type="Gene3D" id="3.40.50.1820">
    <property type="entry name" value="alpha/beta hydrolase"/>
    <property type="match status" value="1"/>
</dbReference>
<proteinExistence type="inferred from homology"/>
<feature type="signal peptide" evidence="3">
    <location>
        <begin position="1"/>
        <end position="20"/>
    </location>
</feature>
<comment type="similarity">
    <text evidence="1 3">Belongs to the type-B carboxylesterase/lipase family.</text>
</comment>
<feature type="chain" id="PRO_5005113249" description="Carboxylic ester hydrolase" evidence="3">
    <location>
        <begin position="21"/>
        <end position="512"/>
    </location>
</feature>
<dbReference type="GO" id="GO:0052689">
    <property type="term" value="F:carboxylic ester hydrolase activity"/>
    <property type="evidence" value="ECO:0007669"/>
    <property type="project" value="TreeGrafter"/>
</dbReference>
<keyword evidence="3" id="KW-0732">Signal</keyword>
<evidence type="ECO:0000313" key="5">
    <source>
        <dbReference type="EMBL" id="KJA28805.1"/>
    </source>
</evidence>
<feature type="domain" description="Carboxylesterase type B" evidence="4">
    <location>
        <begin position="25"/>
        <end position="339"/>
    </location>
</feature>
<dbReference type="EC" id="3.1.1.-" evidence="3"/>
<dbReference type="InterPro" id="IPR029058">
    <property type="entry name" value="AB_hydrolase_fold"/>
</dbReference>
<keyword evidence="6" id="KW-1185">Reference proteome</keyword>